<dbReference type="InterPro" id="IPR018936">
    <property type="entry name" value="PI3/4_kinase_CS"/>
</dbReference>
<dbReference type="STRING" id="556484.B7G3X2"/>
<dbReference type="GO" id="GO:0046854">
    <property type="term" value="P:phosphatidylinositol phosphate biosynthetic process"/>
    <property type="evidence" value="ECO:0007669"/>
    <property type="project" value="InterPro"/>
</dbReference>
<gene>
    <name evidence="4" type="ORF">PHATRDRAFT_21501</name>
</gene>
<proteinExistence type="predicted"/>
<sequence>MDKPAVSLGLELLNSVFGKPWSEKCREIREASPYGEVQGWRLASFLMKAGEDIRREALVMQIISKLRNWFDEEIPIAHRPYMRPYTIMCVGGDAGLIECLSDAKSIDEVKKQTDSFTTLRDYFERAYGPPTRRKNNFLRSLVGYSVVCYVLQIKDRHNANILLDREGHIMHIDFG</sequence>
<dbReference type="PaxDb" id="2850-Phatr21501"/>
<keyword evidence="1" id="KW-0808">Transferase</keyword>
<dbReference type="GeneID" id="7202331"/>
<evidence type="ECO:0000256" key="2">
    <source>
        <dbReference type="ARBA" id="ARBA00022777"/>
    </source>
</evidence>
<evidence type="ECO:0000259" key="3">
    <source>
        <dbReference type="PROSITE" id="PS50290"/>
    </source>
</evidence>
<dbReference type="PROSITE" id="PS50290">
    <property type="entry name" value="PI3_4_KINASE_3"/>
    <property type="match status" value="1"/>
</dbReference>
<feature type="non-terminal residue" evidence="4">
    <location>
        <position position="175"/>
    </location>
</feature>
<accession>B7G3X2</accession>
<evidence type="ECO:0000256" key="1">
    <source>
        <dbReference type="ARBA" id="ARBA00022679"/>
    </source>
</evidence>
<dbReference type="InterPro" id="IPR011009">
    <property type="entry name" value="Kinase-like_dom_sf"/>
</dbReference>
<dbReference type="EMBL" id="CM000615">
    <property type="protein sequence ID" value="EEC46898.1"/>
    <property type="molecule type" value="Genomic_DNA"/>
</dbReference>
<name>B7G3X2_PHATC</name>
<dbReference type="PANTHER" id="PTHR10048">
    <property type="entry name" value="PHOSPHATIDYLINOSITOL KINASE"/>
    <property type="match status" value="1"/>
</dbReference>
<evidence type="ECO:0000313" key="4">
    <source>
        <dbReference type="EMBL" id="EEC46898.1"/>
    </source>
</evidence>
<dbReference type="InterPro" id="IPR036940">
    <property type="entry name" value="PI3/4_kinase_cat_sf"/>
</dbReference>
<dbReference type="Gene3D" id="3.30.1010.10">
    <property type="entry name" value="Phosphatidylinositol 3-kinase Catalytic Subunit, Chain A, domain 4"/>
    <property type="match status" value="1"/>
</dbReference>
<dbReference type="InterPro" id="IPR015433">
    <property type="entry name" value="PI3/4_kinase"/>
</dbReference>
<dbReference type="Pfam" id="PF00454">
    <property type="entry name" value="PI3_PI4_kinase"/>
    <property type="match status" value="1"/>
</dbReference>
<dbReference type="InterPro" id="IPR000403">
    <property type="entry name" value="PI3/4_kinase_cat_dom"/>
</dbReference>
<reference evidence="4 5" key="1">
    <citation type="journal article" date="2008" name="Nature">
        <title>The Phaeodactylum genome reveals the evolutionary history of diatom genomes.</title>
        <authorList>
            <person name="Bowler C."/>
            <person name="Allen A.E."/>
            <person name="Badger J.H."/>
            <person name="Grimwood J."/>
            <person name="Jabbari K."/>
            <person name="Kuo A."/>
            <person name="Maheswari U."/>
            <person name="Martens C."/>
            <person name="Maumus F."/>
            <person name="Otillar R.P."/>
            <person name="Rayko E."/>
            <person name="Salamov A."/>
            <person name="Vandepoele K."/>
            <person name="Beszteri B."/>
            <person name="Gruber A."/>
            <person name="Heijde M."/>
            <person name="Katinka M."/>
            <person name="Mock T."/>
            <person name="Valentin K."/>
            <person name="Verret F."/>
            <person name="Berges J.A."/>
            <person name="Brownlee C."/>
            <person name="Cadoret J.P."/>
            <person name="Chiovitti A."/>
            <person name="Choi C.J."/>
            <person name="Coesel S."/>
            <person name="De Martino A."/>
            <person name="Detter J.C."/>
            <person name="Durkin C."/>
            <person name="Falciatore A."/>
            <person name="Fournet J."/>
            <person name="Haruta M."/>
            <person name="Huysman M.J."/>
            <person name="Jenkins B.D."/>
            <person name="Jiroutova K."/>
            <person name="Jorgensen R.E."/>
            <person name="Joubert Y."/>
            <person name="Kaplan A."/>
            <person name="Kroger N."/>
            <person name="Kroth P.G."/>
            <person name="La Roche J."/>
            <person name="Lindquist E."/>
            <person name="Lommer M."/>
            <person name="Martin-Jezequel V."/>
            <person name="Lopez P.J."/>
            <person name="Lucas S."/>
            <person name="Mangogna M."/>
            <person name="McGinnis K."/>
            <person name="Medlin L.K."/>
            <person name="Montsant A."/>
            <person name="Oudot-Le Secq M.P."/>
            <person name="Napoli C."/>
            <person name="Obornik M."/>
            <person name="Parker M.S."/>
            <person name="Petit J.L."/>
            <person name="Porcel B.M."/>
            <person name="Poulsen N."/>
            <person name="Robison M."/>
            <person name="Rychlewski L."/>
            <person name="Rynearson T.A."/>
            <person name="Schmutz J."/>
            <person name="Shapiro H."/>
            <person name="Siaut M."/>
            <person name="Stanley M."/>
            <person name="Sussman M.R."/>
            <person name="Taylor A.R."/>
            <person name="Vardi A."/>
            <person name="von Dassow P."/>
            <person name="Vyverman W."/>
            <person name="Willis A."/>
            <person name="Wyrwicz L.S."/>
            <person name="Rokhsar D.S."/>
            <person name="Weissenbach J."/>
            <person name="Armbrust E.V."/>
            <person name="Green B.R."/>
            <person name="Van de Peer Y."/>
            <person name="Grigoriev I.V."/>
        </authorList>
    </citation>
    <scope>NUCLEOTIDE SEQUENCE [LARGE SCALE GENOMIC DNA]</scope>
    <source>
        <strain evidence="4 5">CCAP 1055/1</strain>
    </source>
</reference>
<organism evidence="4 5">
    <name type="scientific">Phaeodactylum tricornutum (strain CCAP 1055/1)</name>
    <dbReference type="NCBI Taxonomy" id="556484"/>
    <lineage>
        <taxon>Eukaryota</taxon>
        <taxon>Sar</taxon>
        <taxon>Stramenopiles</taxon>
        <taxon>Ochrophyta</taxon>
        <taxon>Bacillariophyta</taxon>
        <taxon>Bacillariophyceae</taxon>
        <taxon>Bacillariophycidae</taxon>
        <taxon>Naviculales</taxon>
        <taxon>Phaeodactylaceae</taxon>
        <taxon>Phaeodactylum</taxon>
    </lineage>
</organism>
<dbReference type="SMART" id="SM00146">
    <property type="entry name" value="PI3Kc"/>
    <property type="match status" value="1"/>
</dbReference>
<keyword evidence="5" id="KW-1185">Reference proteome</keyword>
<dbReference type="InParanoid" id="B7G3X2"/>
<keyword evidence="2" id="KW-0418">Kinase</keyword>
<reference evidence="5" key="2">
    <citation type="submission" date="2008-08" db="EMBL/GenBank/DDBJ databases">
        <authorList>
            <consortium name="Diatom Consortium"/>
            <person name="Grigoriev I."/>
            <person name="Grimwood J."/>
            <person name="Kuo A."/>
            <person name="Otillar R.P."/>
            <person name="Salamov A."/>
            <person name="Detter J.C."/>
            <person name="Lindquist E."/>
            <person name="Shapiro H."/>
            <person name="Lucas S."/>
            <person name="Glavina del Rio T."/>
            <person name="Pitluck S."/>
            <person name="Rokhsar D."/>
            <person name="Bowler C."/>
        </authorList>
    </citation>
    <scope>GENOME REANNOTATION</scope>
    <source>
        <strain evidence="5">CCAP 1055/1</strain>
    </source>
</reference>
<dbReference type="PANTHER" id="PTHR10048:SF22">
    <property type="entry name" value="PHOSPHATIDYLINOSITOL 4-KINASE BETA"/>
    <property type="match status" value="1"/>
</dbReference>
<dbReference type="eggNOG" id="KOG0903">
    <property type="taxonomic scope" value="Eukaryota"/>
</dbReference>
<protein>
    <recommendedName>
        <fullName evidence="3">PI3K/PI4K catalytic domain-containing protein</fullName>
    </recommendedName>
</protein>
<dbReference type="OrthoDB" id="10264149at2759"/>
<dbReference type="KEGG" id="pti:PHATRDRAFT_21501"/>
<dbReference type="AlphaFoldDB" id="B7G3X2"/>
<feature type="domain" description="PI3K/PI4K catalytic" evidence="3">
    <location>
        <begin position="19"/>
        <end position="175"/>
    </location>
</feature>
<dbReference type="PROSITE" id="PS00916">
    <property type="entry name" value="PI3_4_KINASE_2"/>
    <property type="match status" value="1"/>
</dbReference>
<dbReference type="RefSeq" id="XP_002181684.1">
    <property type="nucleotide sequence ID" value="XM_002181648.1"/>
</dbReference>
<dbReference type="SUPFAM" id="SSF56112">
    <property type="entry name" value="Protein kinase-like (PK-like)"/>
    <property type="match status" value="1"/>
</dbReference>
<evidence type="ECO:0000313" key="5">
    <source>
        <dbReference type="Proteomes" id="UP000000759"/>
    </source>
</evidence>
<dbReference type="GO" id="GO:0005737">
    <property type="term" value="C:cytoplasm"/>
    <property type="evidence" value="ECO:0007669"/>
    <property type="project" value="TreeGrafter"/>
</dbReference>
<dbReference type="Proteomes" id="UP000000759">
    <property type="component" value="Chromosome 13"/>
</dbReference>
<dbReference type="GO" id="GO:0048015">
    <property type="term" value="P:phosphatidylinositol-mediated signaling"/>
    <property type="evidence" value="ECO:0007669"/>
    <property type="project" value="TreeGrafter"/>
</dbReference>
<dbReference type="GO" id="GO:0016020">
    <property type="term" value="C:membrane"/>
    <property type="evidence" value="ECO:0007669"/>
    <property type="project" value="TreeGrafter"/>
</dbReference>
<dbReference type="GO" id="GO:0004430">
    <property type="term" value="F:1-phosphatidylinositol 4-kinase activity"/>
    <property type="evidence" value="ECO:0007669"/>
    <property type="project" value="TreeGrafter"/>
</dbReference>
<dbReference type="Gene3D" id="1.10.1070.11">
    <property type="entry name" value="Phosphatidylinositol 3-/4-kinase, catalytic domain"/>
    <property type="match status" value="1"/>
</dbReference>